<dbReference type="PROSITE" id="PS50949">
    <property type="entry name" value="HTH_GNTR"/>
    <property type="match status" value="1"/>
</dbReference>
<accession>A0A422QYF1</accession>
<name>A0A422QYF1_9RHOB</name>
<dbReference type="InterPro" id="IPR036388">
    <property type="entry name" value="WH-like_DNA-bd_sf"/>
</dbReference>
<dbReference type="AlphaFoldDB" id="A0A422QYF1"/>
<dbReference type="PANTHER" id="PTHR43537">
    <property type="entry name" value="TRANSCRIPTIONAL REGULATOR, GNTR FAMILY"/>
    <property type="match status" value="1"/>
</dbReference>
<sequence>MAGEILAEDIANKLRRDILRGVLAPGAPVKERDAAAKYGVSRTPMREAIRILANDGLVLLRTARSPVVADPSLKEVSDDIAVLSALELLSGRLACKHATEEEIADISAIQDRFAEMHNAPGTDRLELFETDMSFHIAIARASHNPSLADTYSAYLARLWRARYLSAIQRRSRATVLRQHGRIVEGLRERDIAKTRKAMESHLERLSVNMLEYFESRTAKSEPVN</sequence>
<evidence type="ECO:0000256" key="2">
    <source>
        <dbReference type="ARBA" id="ARBA00023125"/>
    </source>
</evidence>
<dbReference type="Gene3D" id="1.20.120.530">
    <property type="entry name" value="GntR ligand-binding domain-like"/>
    <property type="match status" value="1"/>
</dbReference>
<evidence type="ECO:0000256" key="1">
    <source>
        <dbReference type="ARBA" id="ARBA00023015"/>
    </source>
</evidence>
<dbReference type="CDD" id="cd07377">
    <property type="entry name" value="WHTH_GntR"/>
    <property type="match status" value="1"/>
</dbReference>
<reference evidence="5" key="1">
    <citation type="submission" date="2018-05" db="EMBL/GenBank/DDBJ databases">
        <title>Reclassification of Methylarcula marina and Methylarcula terricola as Paracoccus methylarcula sp.nov., comb.nov. and Paracoccus terricola comb.nov.</title>
        <authorList>
            <person name="Shmareva M.N."/>
            <person name="Doronina N.V."/>
            <person name="Vasilenko O.V."/>
            <person name="Tarlachkov S.V."/>
            <person name="Trotsenko Y.A."/>
        </authorList>
    </citation>
    <scope>NUCLEOTIDE SEQUENCE [LARGE SCALE GENOMIC DNA]</scope>
    <source>
        <strain evidence="5">VKM B-2159</strain>
    </source>
</reference>
<dbReference type="Gene3D" id="1.10.10.10">
    <property type="entry name" value="Winged helix-like DNA-binding domain superfamily/Winged helix DNA-binding domain"/>
    <property type="match status" value="1"/>
</dbReference>
<dbReference type="PANTHER" id="PTHR43537:SF50">
    <property type="entry name" value="TRANSCRIPTIONAL REGULATORY PROTEIN"/>
    <property type="match status" value="1"/>
</dbReference>
<dbReference type="Pfam" id="PF00392">
    <property type="entry name" value="GntR"/>
    <property type="match status" value="1"/>
</dbReference>
<evidence type="ECO:0000313" key="5">
    <source>
        <dbReference type="EMBL" id="RNF35015.1"/>
    </source>
</evidence>
<dbReference type="SMART" id="SM00895">
    <property type="entry name" value="FCD"/>
    <property type="match status" value="1"/>
</dbReference>
<gene>
    <name evidence="5" type="ORF">A7A09_008545</name>
</gene>
<dbReference type="SUPFAM" id="SSF48008">
    <property type="entry name" value="GntR ligand-binding domain-like"/>
    <property type="match status" value="1"/>
</dbReference>
<evidence type="ECO:0000313" key="6">
    <source>
        <dbReference type="Proteomes" id="UP000238137"/>
    </source>
</evidence>
<dbReference type="SUPFAM" id="SSF46785">
    <property type="entry name" value="Winged helix' DNA-binding domain"/>
    <property type="match status" value="1"/>
</dbReference>
<evidence type="ECO:0000259" key="4">
    <source>
        <dbReference type="PROSITE" id="PS50949"/>
    </source>
</evidence>
<protein>
    <submittedName>
        <fullName evidence="5">GntR family transcriptional regulator</fullName>
    </submittedName>
</protein>
<dbReference type="Proteomes" id="UP000238137">
    <property type="component" value="Unassembled WGS sequence"/>
</dbReference>
<dbReference type="GO" id="GO:0003677">
    <property type="term" value="F:DNA binding"/>
    <property type="evidence" value="ECO:0007669"/>
    <property type="project" value="UniProtKB-KW"/>
</dbReference>
<evidence type="ECO:0000256" key="3">
    <source>
        <dbReference type="ARBA" id="ARBA00023163"/>
    </source>
</evidence>
<keyword evidence="3" id="KW-0804">Transcription</keyword>
<dbReference type="SMART" id="SM00345">
    <property type="entry name" value="HTH_GNTR"/>
    <property type="match status" value="1"/>
</dbReference>
<keyword evidence="1" id="KW-0805">Transcription regulation</keyword>
<keyword evidence="6" id="KW-1185">Reference proteome</keyword>
<comment type="caution">
    <text evidence="5">The sequence shown here is derived from an EMBL/GenBank/DDBJ whole genome shotgun (WGS) entry which is preliminary data.</text>
</comment>
<proteinExistence type="predicted"/>
<organism evidence="5 6">
    <name type="scientific">Paracoccus methylarcula</name>
    <dbReference type="NCBI Taxonomy" id="72022"/>
    <lineage>
        <taxon>Bacteria</taxon>
        <taxon>Pseudomonadati</taxon>
        <taxon>Pseudomonadota</taxon>
        <taxon>Alphaproteobacteria</taxon>
        <taxon>Rhodobacterales</taxon>
        <taxon>Paracoccaceae</taxon>
        <taxon>Paracoccus</taxon>
    </lineage>
</organism>
<dbReference type="OrthoDB" id="7620579at2"/>
<dbReference type="GO" id="GO:0003700">
    <property type="term" value="F:DNA-binding transcription factor activity"/>
    <property type="evidence" value="ECO:0007669"/>
    <property type="project" value="InterPro"/>
</dbReference>
<dbReference type="InterPro" id="IPR036390">
    <property type="entry name" value="WH_DNA-bd_sf"/>
</dbReference>
<feature type="domain" description="HTH gntR-type" evidence="4">
    <location>
        <begin position="4"/>
        <end position="71"/>
    </location>
</feature>
<dbReference type="InterPro" id="IPR000524">
    <property type="entry name" value="Tscrpt_reg_HTH_GntR"/>
</dbReference>
<keyword evidence="2" id="KW-0238">DNA-binding</keyword>
<dbReference type="Pfam" id="PF07729">
    <property type="entry name" value="FCD"/>
    <property type="match status" value="1"/>
</dbReference>
<dbReference type="InterPro" id="IPR011711">
    <property type="entry name" value="GntR_C"/>
</dbReference>
<dbReference type="PRINTS" id="PR00035">
    <property type="entry name" value="HTHGNTR"/>
</dbReference>
<dbReference type="RefSeq" id="WP_106690990.1">
    <property type="nucleotide sequence ID" value="NZ_PXNQ02000004.1"/>
</dbReference>
<dbReference type="EMBL" id="PXNQ02000004">
    <property type="protein sequence ID" value="RNF35015.1"/>
    <property type="molecule type" value="Genomic_DNA"/>
</dbReference>
<dbReference type="InterPro" id="IPR008920">
    <property type="entry name" value="TF_FadR/GntR_C"/>
</dbReference>